<dbReference type="GO" id="GO:0016477">
    <property type="term" value="P:cell migration"/>
    <property type="evidence" value="ECO:0007669"/>
    <property type="project" value="TreeGrafter"/>
</dbReference>
<feature type="region of interest" description="Disordered" evidence="5">
    <location>
        <begin position="182"/>
        <end position="212"/>
    </location>
</feature>
<feature type="compositionally biased region" description="Polar residues" evidence="5">
    <location>
        <begin position="185"/>
        <end position="202"/>
    </location>
</feature>
<dbReference type="InterPro" id="IPR000980">
    <property type="entry name" value="SH2"/>
</dbReference>
<dbReference type="PRINTS" id="PR00452">
    <property type="entry name" value="SH3DOMAIN"/>
</dbReference>
<dbReference type="PANTHER" id="PTHR19969">
    <property type="entry name" value="SH2-SH3 ADAPTOR PROTEIN-RELATED"/>
    <property type="match status" value="1"/>
</dbReference>
<evidence type="ECO:0000256" key="4">
    <source>
        <dbReference type="PROSITE-ProRule" id="PRU00192"/>
    </source>
</evidence>
<accession>A0A183DRA3</accession>
<dbReference type="InterPro" id="IPR001452">
    <property type="entry name" value="SH3_domain"/>
</dbReference>
<evidence type="ECO:0000313" key="9">
    <source>
        <dbReference type="Proteomes" id="UP000271098"/>
    </source>
</evidence>
<dbReference type="Pfam" id="PF00017">
    <property type="entry name" value="SH2"/>
    <property type="match status" value="1"/>
</dbReference>
<feature type="domain" description="SH3" evidence="7">
    <location>
        <begin position="116"/>
        <end position="176"/>
    </location>
</feature>
<gene>
    <name evidence="8" type="ORF">GPUH_LOCUS11244</name>
</gene>
<dbReference type="WBParaSite" id="GPUH_0001125701-mRNA-1">
    <property type="protein sequence ID" value="GPUH_0001125701-mRNA-1"/>
    <property type="gene ID" value="GPUH_0001125701"/>
</dbReference>
<dbReference type="GO" id="GO:0035591">
    <property type="term" value="F:signaling adaptor activity"/>
    <property type="evidence" value="ECO:0007669"/>
    <property type="project" value="TreeGrafter"/>
</dbReference>
<evidence type="ECO:0000256" key="2">
    <source>
        <dbReference type="ARBA" id="ARBA00022999"/>
    </source>
</evidence>
<dbReference type="AlphaFoldDB" id="A0A183DRA3"/>
<dbReference type="SUPFAM" id="SSF50044">
    <property type="entry name" value="SH3-domain"/>
    <property type="match status" value="2"/>
</dbReference>
<keyword evidence="2 3" id="KW-0727">SH2 domain</keyword>
<keyword evidence="1 4" id="KW-0728">SH3 domain</keyword>
<dbReference type="InterPro" id="IPR051184">
    <property type="entry name" value="Tyrosine-phos_adapter"/>
</dbReference>
<dbReference type="Gene3D" id="3.30.505.10">
    <property type="entry name" value="SH2 domain"/>
    <property type="match status" value="1"/>
</dbReference>
<reference evidence="8 9" key="2">
    <citation type="submission" date="2018-11" db="EMBL/GenBank/DDBJ databases">
        <authorList>
            <consortium name="Pathogen Informatics"/>
        </authorList>
    </citation>
    <scope>NUCLEOTIDE SEQUENCE [LARGE SCALE GENOMIC DNA]</scope>
</reference>
<dbReference type="InterPro" id="IPR036028">
    <property type="entry name" value="SH3-like_dom_sf"/>
</dbReference>
<reference evidence="10" key="1">
    <citation type="submission" date="2016-06" db="UniProtKB">
        <authorList>
            <consortium name="WormBaseParasite"/>
        </authorList>
    </citation>
    <scope>IDENTIFICATION</scope>
</reference>
<evidence type="ECO:0000256" key="1">
    <source>
        <dbReference type="ARBA" id="ARBA00022443"/>
    </source>
</evidence>
<dbReference type="EMBL" id="UYRT01078437">
    <property type="protein sequence ID" value="VDN18524.1"/>
    <property type="molecule type" value="Genomic_DNA"/>
</dbReference>
<dbReference type="GO" id="GO:0007167">
    <property type="term" value="P:enzyme-linked receptor protein signaling pathway"/>
    <property type="evidence" value="ECO:0007669"/>
    <property type="project" value="TreeGrafter"/>
</dbReference>
<protein>
    <submittedName>
        <fullName evidence="10">SH2 domain-containing protein</fullName>
    </submittedName>
</protein>
<dbReference type="GO" id="GO:0030971">
    <property type="term" value="F:receptor tyrosine kinase binding"/>
    <property type="evidence" value="ECO:0007669"/>
    <property type="project" value="TreeGrafter"/>
</dbReference>
<dbReference type="Gene3D" id="2.30.30.40">
    <property type="entry name" value="SH3 Domains"/>
    <property type="match status" value="2"/>
</dbReference>
<evidence type="ECO:0000259" key="6">
    <source>
        <dbReference type="PROSITE" id="PS50001"/>
    </source>
</evidence>
<evidence type="ECO:0000256" key="3">
    <source>
        <dbReference type="PROSITE-ProRule" id="PRU00191"/>
    </source>
</evidence>
<evidence type="ECO:0000259" key="7">
    <source>
        <dbReference type="PROSITE" id="PS50002"/>
    </source>
</evidence>
<name>A0A183DRA3_9BILA</name>
<evidence type="ECO:0000313" key="10">
    <source>
        <dbReference type="WBParaSite" id="GPUH_0001125701-mRNA-1"/>
    </source>
</evidence>
<keyword evidence="9" id="KW-1185">Reference proteome</keyword>
<dbReference type="OrthoDB" id="9204160at2759"/>
<dbReference type="SMART" id="SM00326">
    <property type="entry name" value="SH3"/>
    <property type="match status" value="2"/>
</dbReference>
<dbReference type="SMART" id="SM00252">
    <property type="entry name" value="SH2"/>
    <property type="match status" value="1"/>
</dbReference>
<dbReference type="CDD" id="cd00173">
    <property type="entry name" value="SH2"/>
    <property type="match status" value="1"/>
</dbReference>
<dbReference type="InterPro" id="IPR036860">
    <property type="entry name" value="SH2_dom_sf"/>
</dbReference>
<feature type="domain" description="SH2" evidence="6">
    <location>
        <begin position="14"/>
        <end position="113"/>
    </location>
</feature>
<sequence>MRGSTSSSFDPYSWRNFYFHVGREEATRLLCQPDADLGTFLIRDSKTPGSYALSVREEISGPQQVRHYLIEPVEAENGRMNVKIADQYFVDIPALLNHFKMRILANVSLVCPLRKAAIDRMVALYSYEGQEPSDLSFEKNEVLDIIEKRQEEWWEARNALGNVGLVPFNYLAHLDEVVLQRDSPESSVPSENRLSGASALSETNDDVPNTMAHAETPQVPTWARVILDRRPNVYDTEALRLKHSCTCFLCTEAIVVLDHRTKCVIHYLQKGDLLKVTKLYPSGICEGILNGKKGTFPFTYIEFMNEADAATPTPV</sequence>
<dbReference type="PROSITE" id="PS50001">
    <property type="entry name" value="SH2"/>
    <property type="match status" value="1"/>
</dbReference>
<dbReference type="PANTHER" id="PTHR19969:SF5">
    <property type="entry name" value="CRK-LIKE PROTEIN"/>
    <property type="match status" value="1"/>
</dbReference>
<dbReference type="Pfam" id="PF00018">
    <property type="entry name" value="SH3_1"/>
    <property type="match status" value="1"/>
</dbReference>
<proteinExistence type="predicted"/>
<dbReference type="PROSITE" id="PS50002">
    <property type="entry name" value="SH3"/>
    <property type="match status" value="1"/>
</dbReference>
<dbReference type="PRINTS" id="PR00401">
    <property type="entry name" value="SH2DOMAIN"/>
</dbReference>
<dbReference type="Pfam" id="PF07653">
    <property type="entry name" value="SH3_2"/>
    <property type="match status" value="1"/>
</dbReference>
<evidence type="ECO:0000256" key="5">
    <source>
        <dbReference type="SAM" id="MobiDB-lite"/>
    </source>
</evidence>
<dbReference type="SUPFAM" id="SSF55550">
    <property type="entry name" value="SH2 domain"/>
    <property type="match status" value="1"/>
</dbReference>
<dbReference type="GO" id="GO:0005737">
    <property type="term" value="C:cytoplasm"/>
    <property type="evidence" value="ECO:0007669"/>
    <property type="project" value="TreeGrafter"/>
</dbReference>
<organism evidence="10">
    <name type="scientific">Gongylonema pulchrum</name>
    <dbReference type="NCBI Taxonomy" id="637853"/>
    <lineage>
        <taxon>Eukaryota</taxon>
        <taxon>Metazoa</taxon>
        <taxon>Ecdysozoa</taxon>
        <taxon>Nematoda</taxon>
        <taxon>Chromadorea</taxon>
        <taxon>Rhabditida</taxon>
        <taxon>Spirurina</taxon>
        <taxon>Spiruromorpha</taxon>
        <taxon>Spiruroidea</taxon>
        <taxon>Gongylonematidae</taxon>
        <taxon>Gongylonema</taxon>
    </lineage>
</organism>
<dbReference type="Proteomes" id="UP000271098">
    <property type="component" value="Unassembled WGS sequence"/>
</dbReference>
<evidence type="ECO:0000313" key="8">
    <source>
        <dbReference type="EMBL" id="VDN18524.1"/>
    </source>
</evidence>